<gene>
    <name evidence="2" type="ORF">PCOR1329_LOCUS56668</name>
</gene>
<reference evidence="2" key="1">
    <citation type="submission" date="2023-10" db="EMBL/GenBank/DDBJ databases">
        <authorList>
            <person name="Chen Y."/>
            <person name="Shah S."/>
            <person name="Dougan E. K."/>
            <person name="Thang M."/>
            <person name="Chan C."/>
        </authorList>
    </citation>
    <scope>NUCLEOTIDE SEQUENCE [LARGE SCALE GENOMIC DNA]</scope>
</reference>
<accession>A0ABN9VC26</accession>
<evidence type="ECO:0000313" key="3">
    <source>
        <dbReference type="Proteomes" id="UP001189429"/>
    </source>
</evidence>
<keyword evidence="3" id="KW-1185">Reference proteome</keyword>
<sequence length="190" mass="20756">MPTTKEERWRARSYERALQLRMMPEIGSSVLVNLDGVLLRRHKHRHRQHPAGHPRRAGGSADLEQVQAPAKVKHGAGLQPGEGAPGHTNKYNFEQDGEGPSRRRREHGRHPTVQGGPRALRGSRSPPTASAPPPPTAPPARPARRPPRSRGYYGPLPCAVGPSSTNRFPAVPRGVPGLRKSGAKSRRLEP</sequence>
<feature type="compositionally biased region" description="Pro residues" evidence="1">
    <location>
        <begin position="129"/>
        <end position="141"/>
    </location>
</feature>
<evidence type="ECO:0000313" key="2">
    <source>
        <dbReference type="EMBL" id="CAK0870608.1"/>
    </source>
</evidence>
<feature type="compositionally biased region" description="Basic residues" evidence="1">
    <location>
        <begin position="181"/>
        <end position="190"/>
    </location>
</feature>
<protein>
    <submittedName>
        <fullName evidence="2">Uncharacterized protein</fullName>
    </submittedName>
</protein>
<dbReference type="Proteomes" id="UP001189429">
    <property type="component" value="Unassembled WGS sequence"/>
</dbReference>
<evidence type="ECO:0000256" key="1">
    <source>
        <dbReference type="SAM" id="MobiDB-lite"/>
    </source>
</evidence>
<dbReference type="EMBL" id="CAUYUJ010016979">
    <property type="protein sequence ID" value="CAK0870608.1"/>
    <property type="molecule type" value="Genomic_DNA"/>
</dbReference>
<feature type="compositionally biased region" description="Basic residues" evidence="1">
    <location>
        <begin position="41"/>
        <end position="56"/>
    </location>
</feature>
<comment type="caution">
    <text evidence="2">The sequence shown here is derived from an EMBL/GenBank/DDBJ whole genome shotgun (WGS) entry which is preliminary data.</text>
</comment>
<organism evidence="2 3">
    <name type="scientific">Prorocentrum cordatum</name>
    <dbReference type="NCBI Taxonomy" id="2364126"/>
    <lineage>
        <taxon>Eukaryota</taxon>
        <taxon>Sar</taxon>
        <taxon>Alveolata</taxon>
        <taxon>Dinophyceae</taxon>
        <taxon>Prorocentrales</taxon>
        <taxon>Prorocentraceae</taxon>
        <taxon>Prorocentrum</taxon>
    </lineage>
</organism>
<proteinExistence type="predicted"/>
<feature type="region of interest" description="Disordered" evidence="1">
    <location>
        <begin position="41"/>
        <end position="190"/>
    </location>
</feature>
<name>A0ABN9VC26_9DINO</name>